<reference evidence="3" key="1">
    <citation type="submission" date="2018-02" db="EMBL/GenBank/DDBJ databases">
        <title>Firefly genomes illuminate parallel origins of bioluminescence in beetles.</title>
        <authorList>
            <person name="Fallon T.R."/>
            <person name="Lower S.E.S."/>
            <person name="Behringer M."/>
            <person name="Weng J.-K."/>
        </authorList>
    </citation>
    <scope>NUCLEOTIDE SEQUENCE [LARGE SCALE GENOMIC DNA]</scope>
</reference>
<organism evidence="2 3">
    <name type="scientific">Williamsoniiplasma luminosum</name>
    <dbReference type="NCBI Taxonomy" id="214888"/>
    <lineage>
        <taxon>Bacteria</taxon>
        <taxon>Bacillati</taxon>
        <taxon>Mycoplasmatota</taxon>
        <taxon>Mollicutes</taxon>
        <taxon>Entomoplasmatales</taxon>
        <taxon>Williamsoniiplasma</taxon>
    </lineage>
</organism>
<feature type="signal peptide" evidence="1">
    <location>
        <begin position="1"/>
        <end position="19"/>
    </location>
</feature>
<evidence type="ECO:0000313" key="2">
    <source>
        <dbReference type="EMBL" id="AVP49523.1"/>
    </source>
</evidence>
<keyword evidence="1" id="KW-0732">Signal</keyword>
<evidence type="ECO:0000313" key="3">
    <source>
        <dbReference type="Proteomes" id="UP000239250"/>
    </source>
</evidence>
<gene>
    <name evidence="2" type="ORF">C5T88_03015</name>
</gene>
<dbReference type="RefSeq" id="WP_303662103.1">
    <property type="nucleotide sequence ID" value="NZ_CP027019.1"/>
</dbReference>
<evidence type="ECO:0000256" key="1">
    <source>
        <dbReference type="SAM" id="SignalP"/>
    </source>
</evidence>
<dbReference type="EMBL" id="CP027019">
    <property type="protein sequence ID" value="AVP49523.1"/>
    <property type="molecule type" value="Genomic_DNA"/>
</dbReference>
<protein>
    <submittedName>
        <fullName evidence="2">Uncharacterized protein</fullName>
    </submittedName>
</protein>
<name>A0A2S0NKH2_9MOLU</name>
<dbReference type="Proteomes" id="UP000239250">
    <property type="component" value="Chromosome"/>
</dbReference>
<feature type="chain" id="PRO_5015669969" evidence="1">
    <location>
        <begin position="20"/>
        <end position="224"/>
    </location>
</feature>
<dbReference type="AlphaFoldDB" id="A0A2S0NKH2"/>
<accession>A0A2S0NKH2</accession>
<sequence>MKLAILLSSTFLSASSIGAMMPQITQKHQVDVNNNYNYVEKIAKIMSHEINSKNESEIKNIFINAINQKDGVLTLDVNQIKQIQNLKIQNVFLDQNFSKVLNKMFESKMIILENGKYNFNSLVQKVGTQGLWIENPWYWFGYTKWHLDDSLTNYLTMMFWSVTNIDEGGKVFLETIPEFGVLGTLAGKSLYQQGGSKYLSQVNSQHKGVWYGSWSTFWDGPWSQ</sequence>
<proteinExistence type="predicted"/>